<proteinExistence type="predicted"/>
<comment type="caution">
    <text evidence="1">The sequence shown here is derived from an EMBL/GenBank/DDBJ whole genome shotgun (WGS) entry which is preliminary data.</text>
</comment>
<keyword evidence="2" id="KW-1185">Reference proteome</keyword>
<gene>
    <name evidence="1" type="ORF">CIPAW_04G149700</name>
</gene>
<sequence>MRTVHLVAECCYHVNGLVPLRTTLFIHYRERNRISVSDHYKKKKYIANFIFNPPHFPLTIRCHIAVSNFLGALNSSNISSSSFSHKNIKNGKEKGHKSVAFPSQKFNFIMHMRTLNR</sequence>
<evidence type="ECO:0000313" key="2">
    <source>
        <dbReference type="Proteomes" id="UP000811609"/>
    </source>
</evidence>
<dbReference type="EMBL" id="CM031812">
    <property type="protein sequence ID" value="KAG6658282.1"/>
    <property type="molecule type" value="Genomic_DNA"/>
</dbReference>
<reference evidence="1" key="1">
    <citation type="submission" date="2020-12" db="EMBL/GenBank/DDBJ databases">
        <title>WGS assembly of Carya illinoinensis cv. Pawnee.</title>
        <authorList>
            <person name="Platts A."/>
            <person name="Shu S."/>
            <person name="Wright S."/>
            <person name="Barry K."/>
            <person name="Edger P."/>
            <person name="Pires J.C."/>
            <person name="Schmutz J."/>
        </authorList>
    </citation>
    <scope>NUCLEOTIDE SEQUENCE</scope>
    <source>
        <tissue evidence="1">Leaf</tissue>
    </source>
</reference>
<accession>A0A8T1QWH2</accession>
<protein>
    <submittedName>
        <fullName evidence="1">Uncharacterized protein</fullName>
    </submittedName>
</protein>
<dbReference type="Proteomes" id="UP000811609">
    <property type="component" value="Chromosome 4"/>
</dbReference>
<evidence type="ECO:0000313" key="1">
    <source>
        <dbReference type="EMBL" id="KAG6658282.1"/>
    </source>
</evidence>
<dbReference type="AlphaFoldDB" id="A0A8T1QWH2"/>
<name>A0A8T1QWH2_CARIL</name>
<organism evidence="1 2">
    <name type="scientific">Carya illinoinensis</name>
    <name type="common">Pecan</name>
    <dbReference type="NCBI Taxonomy" id="32201"/>
    <lineage>
        <taxon>Eukaryota</taxon>
        <taxon>Viridiplantae</taxon>
        <taxon>Streptophyta</taxon>
        <taxon>Embryophyta</taxon>
        <taxon>Tracheophyta</taxon>
        <taxon>Spermatophyta</taxon>
        <taxon>Magnoliopsida</taxon>
        <taxon>eudicotyledons</taxon>
        <taxon>Gunneridae</taxon>
        <taxon>Pentapetalae</taxon>
        <taxon>rosids</taxon>
        <taxon>fabids</taxon>
        <taxon>Fagales</taxon>
        <taxon>Juglandaceae</taxon>
        <taxon>Carya</taxon>
    </lineage>
</organism>